<feature type="domain" description="Clathrin adaptor alpha-adaptin appendage C-terminal subdomain" evidence="2">
    <location>
        <begin position="182"/>
        <end position="279"/>
    </location>
</feature>
<feature type="chain" id="PRO_5045176255" description="Clathrin adaptor alpha-adaptin appendage C-terminal subdomain domain-containing protein" evidence="1">
    <location>
        <begin position="22"/>
        <end position="284"/>
    </location>
</feature>
<keyword evidence="1" id="KW-0732">Signal</keyword>
<dbReference type="InterPro" id="IPR012295">
    <property type="entry name" value="TBP_dom_sf"/>
</dbReference>
<dbReference type="SUPFAM" id="SSF55711">
    <property type="entry name" value="Subdomain of clathrin and coatomer appendage domain"/>
    <property type="match status" value="1"/>
</dbReference>
<evidence type="ECO:0000313" key="3">
    <source>
        <dbReference type="EMBL" id="MED6189113.1"/>
    </source>
</evidence>
<protein>
    <recommendedName>
        <fullName evidence="2">Clathrin adaptor alpha-adaptin appendage C-terminal subdomain domain-containing protein</fullName>
    </recommendedName>
</protein>
<reference evidence="3 4" key="1">
    <citation type="journal article" date="2023" name="Plants (Basel)">
        <title>Bridging the Gap: Combining Genomics and Transcriptomics Approaches to Understand Stylosanthes scabra, an Orphan Legume from the Brazilian Caatinga.</title>
        <authorList>
            <person name="Ferreira-Neto J.R.C."/>
            <person name="da Silva M.D."/>
            <person name="Binneck E."/>
            <person name="de Melo N.F."/>
            <person name="da Silva R.H."/>
            <person name="de Melo A.L.T.M."/>
            <person name="Pandolfi V."/>
            <person name="Bustamante F.O."/>
            <person name="Brasileiro-Vidal A.C."/>
            <person name="Benko-Iseppon A.M."/>
        </authorList>
    </citation>
    <scope>NUCLEOTIDE SEQUENCE [LARGE SCALE GENOMIC DNA]</scope>
    <source>
        <tissue evidence="3">Leaves</tissue>
    </source>
</reference>
<dbReference type="InterPro" id="IPR003164">
    <property type="entry name" value="Clathrin_a-adaptin_app_sub_C"/>
</dbReference>
<dbReference type="InterPro" id="IPR009028">
    <property type="entry name" value="Coatomer/calthrin_app_sub_C"/>
</dbReference>
<dbReference type="Pfam" id="PF02296">
    <property type="entry name" value="Alpha_adaptin_C"/>
    <property type="match status" value="1"/>
</dbReference>
<evidence type="ECO:0000259" key="2">
    <source>
        <dbReference type="Pfam" id="PF02296"/>
    </source>
</evidence>
<comment type="caution">
    <text evidence="3">The sequence shown here is derived from an EMBL/GenBank/DDBJ whole genome shotgun (WGS) entry which is preliminary data.</text>
</comment>
<evidence type="ECO:0000313" key="4">
    <source>
        <dbReference type="Proteomes" id="UP001341840"/>
    </source>
</evidence>
<feature type="signal peptide" evidence="1">
    <location>
        <begin position="1"/>
        <end position="21"/>
    </location>
</feature>
<dbReference type="Proteomes" id="UP001341840">
    <property type="component" value="Unassembled WGS sequence"/>
</dbReference>
<dbReference type="Gene3D" id="3.30.310.10">
    <property type="entry name" value="TATA-Binding Protein"/>
    <property type="match status" value="1"/>
</dbReference>
<proteinExistence type="predicted"/>
<gene>
    <name evidence="3" type="ORF">PIB30_092587</name>
</gene>
<evidence type="ECO:0000256" key="1">
    <source>
        <dbReference type="SAM" id="SignalP"/>
    </source>
</evidence>
<organism evidence="3 4">
    <name type="scientific">Stylosanthes scabra</name>
    <dbReference type="NCBI Taxonomy" id="79078"/>
    <lineage>
        <taxon>Eukaryota</taxon>
        <taxon>Viridiplantae</taxon>
        <taxon>Streptophyta</taxon>
        <taxon>Embryophyta</taxon>
        <taxon>Tracheophyta</taxon>
        <taxon>Spermatophyta</taxon>
        <taxon>Magnoliopsida</taxon>
        <taxon>eudicotyledons</taxon>
        <taxon>Gunneridae</taxon>
        <taxon>Pentapetalae</taxon>
        <taxon>rosids</taxon>
        <taxon>fabids</taxon>
        <taxon>Fabales</taxon>
        <taxon>Fabaceae</taxon>
        <taxon>Papilionoideae</taxon>
        <taxon>50 kb inversion clade</taxon>
        <taxon>dalbergioids sensu lato</taxon>
        <taxon>Dalbergieae</taxon>
        <taxon>Pterocarpus clade</taxon>
        <taxon>Stylosanthes</taxon>
    </lineage>
</organism>
<accession>A0ABU6WY54</accession>
<sequence>MRSFLLYRLLLFPSFYQHMLKCRCTVTHQTLNYRIRFGQYLRTTFAILIQKNLFDQDQCAANGTPPLPAGQLDLVKMPSMSVMWMIIPQIQNYHRKFQPPPADILSDLLGPLAIEGTPSSRPIGDISERFQVYEDPYIQIGIKAEWSDHDGHMMELSLVPETIPPRAQVNIKLRLPAVLSKFLQPISIAAEEFFPQWRSLRGPSLKLQEVVRGVRPLPLIEMANLFNGFHLTVCPGLDPNPNNLLVSTTFYSESTWAMLRLIRIKTDPADRTQLRMTVASGTLQ</sequence>
<dbReference type="EMBL" id="JASCZI010183162">
    <property type="protein sequence ID" value="MED6189113.1"/>
    <property type="molecule type" value="Genomic_DNA"/>
</dbReference>
<keyword evidence="4" id="KW-1185">Reference proteome</keyword>
<name>A0ABU6WY54_9FABA</name>